<dbReference type="PANTHER" id="PTHR34535">
    <property type="entry name" value="HYDROGENASE MATURATION FACTOR HYPA"/>
    <property type="match status" value="1"/>
</dbReference>
<feature type="binding site" evidence="4">
    <location>
        <position position="102"/>
    </location>
    <ligand>
        <name>Zn(2+)</name>
        <dbReference type="ChEBI" id="CHEBI:29105"/>
    </ligand>
</feature>
<dbReference type="Gene3D" id="3.30.2320.80">
    <property type="match status" value="1"/>
</dbReference>
<dbReference type="Pfam" id="PF01155">
    <property type="entry name" value="HypA"/>
    <property type="match status" value="1"/>
</dbReference>
<evidence type="ECO:0000256" key="3">
    <source>
        <dbReference type="ARBA" id="ARBA00022833"/>
    </source>
</evidence>
<feature type="binding site" evidence="4">
    <location>
        <position position="76"/>
    </location>
    <ligand>
        <name>Zn(2+)</name>
        <dbReference type="ChEBI" id="CHEBI:29105"/>
    </ligand>
</feature>
<dbReference type="GO" id="GO:0016151">
    <property type="term" value="F:nickel cation binding"/>
    <property type="evidence" value="ECO:0007669"/>
    <property type="project" value="UniProtKB-UniRule"/>
</dbReference>
<gene>
    <name evidence="4" type="primary">hypA</name>
    <name evidence="5" type="ORF">AMJ40_03355</name>
</gene>
<evidence type="ECO:0000256" key="4">
    <source>
        <dbReference type="HAMAP-Rule" id="MF_00213"/>
    </source>
</evidence>
<keyword evidence="3 4" id="KW-0862">Zinc</keyword>
<feature type="binding site" evidence="4">
    <location>
        <position position="2"/>
    </location>
    <ligand>
        <name>Ni(2+)</name>
        <dbReference type="ChEBI" id="CHEBI:49786"/>
    </ligand>
</feature>
<evidence type="ECO:0000256" key="1">
    <source>
        <dbReference type="ARBA" id="ARBA00022596"/>
    </source>
</evidence>
<dbReference type="Proteomes" id="UP000051124">
    <property type="component" value="Unassembled WGS sequence"/>
</dbReference>
<keyword evidence="2 4" id="KW-0479">Metal-binding</keyword>
<protein>
    <recommendedName>
        <fullName evidence="4">Hydrogenase maturation factor HypA</fullName>
    </recommendedName>
</protein>
<sequence>MHEFSTAISIVETVLKSSSTSGATKVLSIQLEIGELTFLNPEQLKFWILEGFKKTLAEGAKLRIRRVKPHIICNQCTFRGSLKLNSDPVYHFLLPVFACPSCGSGDISLRRGRECRIRRIQILKEDEGEA</sequence>
<dbReference type="InterPro" id="IPR000688">
    <property type="entry name" value="HypA/HybF"/>
</dbReference>
<proteinExistence type="inferred from homology"/>
<dbReference type="PIRSF" id="PIRSF004761">
    <property type="entry name" value="Hydrgn_mat_HypA"/>
    <property type="match status" value="1"/>
</dbReference>
<comment type="similarity">
    <text evidence="4">Belongs to the HypA/HybF family.</text>
</comment>
<dbReference type="PANTHER" id="PTHR34535:SF3">
    <property type="entry name" value="HYDROGENASE MATURATION FACTOR HYPA"/>
    <property type="match status" value="1"/>
</dbReference>
<dbReference type="HAMAP" id="MF_00213">
    <property type="entry name" value="HypA_HybF"/>
    <property type="match status" value="1"/>
</dbReference>
<comment type="caution">
    <text evidence="5">The sequence shown here is derived from an EMBL/GenBank/DDBJ whole genome shotgun (WGS) entry which is preliminary data.</text>
</comment>
<evidence type="ECO:0000256" key="2">
    <source>
        <dbReference type="ARBA" id="ARBA00022723"/>
    </source>
</evidence>
<accession>A0A0S7WJA1</accession>
<dbReference type="AlphaFoldDB" id="A0A0S7WJA1"/>
<evidence type="ECO:0000313" key="6">
    <source>
        <dbReference type="Proteomes" id="UP000051124"/>
    </source>
</evidence>
<feature type="binding site" evidence="4">
    <location>
        <position position="99"/>
    </location>
    <ligand>
        <name>Zn(2+)</name>
        <dbReference type="ChEBI" id="CHEBI:29105"/>
    </ligand>
</feature>
<dbReference type="EMBL" id="LIZT01000026">
    <property type="protein sequence ID" value="KPJ50260.1"/>
    <property type="molecule type" value="Genomic_DNA"/>
</dbReference>
<name>A0A0S7WJA1_UNCT6</name>
<keyword evidence="1 4" id="KW-0533">Nickel</keyword>
<dbReference type="GO" id="GO:0008270">
    <property type="term" value="F:zinc ion binding"/>
    <property type="evidence" value="ECO:0007669"/>
    <property type="project" value="UniProtKB-UniRule"/>
</dbReference>
<organism evidence="5 6">
    <name type="scientific">candidate division TA06 bacterium DG_26</name>
    <dbReference type="NCBI Taxonomy" id="1703771"/>
    <lineage>
        <taxon>Bacteria</taxon>
        <taxon>Bacteria division TA06</taxon>
    </lineage>
</organism>
<feature type="binding site" evidence="4">
    <location>
        <position position="73"/>
    </location>
    <ligand>
        <name>Zn(2+)</name>
        <dbReference type="ChEBI" id="CHEBI:29105"/>
    </ligand>
</feature>
<reference evidence="5 6" key="1">
    <citation type="journal article" date="2015" name="Microbiome">
        <title>Genomic resolution of linkages in carbon, nitrogen, and sulfur cycling among widespread estuary sediment bacteria.</title>
        <authorList>
            <person name="Baker B.J."/>
            <person name="Lazar C.S."/>
            <person name="Teske A.P."/>
            <person name="Dick G.J."/>
        </authorList>
    </citation>
    <scope>NUCLEOTIDE SEQUENCE [LARGE SCALE GENOMIC DNA]</scope>
    <source>
        <strain evidence="5">DG_26</strain>
    </source>
</reference>
<evidence type="ECO:0000313" key="5">
    <source>
        <dbReference type="EMBL" id="KPJ50260.1"/>
    </source>
</evidence>
<dbReference type="GO" id="GO:0051604">
    <property type="term" value="P:protein maturation"/>
    <property type="evidence" value="ECO:0007669"/>
    <property type="project" value="InterPro"/>
</dbReference>
<comment type="function">
    <text evidence="4">Involved in the maturation of [NiFe] hydrogenases. Required for nickel insertion into the metal center of the hydrogenase.</text>
</comment>